<dbReference type="PANTHER" id="PTHR43272:SF32">
    <property type="entry name" value="AMP-DEPENDENT SYNTHETASE_LIGASE DOMAIN-CONTAINING PROTEIN"/>
    <property type="match status" value="1"/>
</dbReference>
<reference evidence="6" key="2">
    <citation type="submission" date="2023-01" db="EMBL/GenBank/DDBJ databases">
        <title>Draft genome sequence of Sneathiella chinensis strain NBRC 103408.</title>
        <authorList>
            <person name="Sun Q."/>
            <person name="Mori K."/>
        </authorList>
    </citation>
    <scope>NUCLEOTIDE SEQUENCE</scope>
    <source>
        <strain evidence="6">NBRC 103408</strain>
    </source>
</reference>
<evidence type="ECO:0000313" key="7">
    <source>
        <dbReference type="Proteomes" id="UP001161409"/>
    </source>
</evidence>
<dbReference type="GO" id="GO:0016874">
    <property type="term" value="F:ligase activity"/>
    <property type="evidence" value="ECO:0007669"/>
    <property type="project" value="UniProtKB-KW"/>
</dbReference>
<sequence length="605" mass="67822">MYPPTIIDGSDTTAKLFWQRVQELGDKIAMREKELGIWSSITWREYGDRARAAGLGMVSLGLKRGETVSILSDNNPEWLFCDMGILGVGGVSNGVYTTDSAKQVEYLCNDSKTVLFVAENEEQLDKILEVRDRVPTLKKIIVLDMEGLRDLEDDMVISIDDLYGAGEAFHRENPSFWEDAIAQSRPDDLAILIYTSGTTGPPKGAMISHRNLMFQISNLTPIVGFGPDDEQLSFLPLCHIAERSFTVFLPLFAGSVVNYVEGLDTVPENIREVSPTIFFAVPRIWEKFYSSIMLQLSDATGLQKLAYKLAIKTGYEVAECRLAEKEPSALLKARFWLADALVLRNIKRLLGLDRAHYLGSGAAPISPDLIKWYLALGLNMYEVYGQTENVGLATTNLPGKFKLGTVGTVAPNTEVSISDAGEILLRGPHVFLGYLNQPEKTAETVVDGWLHTGDVGYVDNEGYVKITDRMKDIIITAGGKNITPSEIENQLKFSPYVSDAVVIGDKRKYLTCLIMIDHENVEKFAQDRDVPFTNFQSLCRAQEVQDLIWEEVEKVNKNFAQVETIKQFRLIDEILTAEDDELTPTMKLKRSFVNKKYKELIDTMY</sequence>
<dbReference type="PANTHER" id="PTHR43272">
    <property type="entry name" value="LONG-CHAIN-FATTY-ACID--COA LIGASE"/>
    <property type="match status" value="1"/>
</dbReference>
<evidence type="ECO:0000256" key="3">
    <source>
        <dbReference type="ARBA" id="ARBA00023098"/>
    </source>
</evidence>
<dbReference type="SUPFAM" id="SSF56801">
    <property type="entry name" value="Acetyl-CoA synthetase-like"/>
    <property type="match status" value="1"/>
</dbReference>
<dbReference type="Gene3D" id="3.40.50.12780">
    <property type="entry name" value="N-terminal domain of ligase-like"/>
    <property type="match status" value="1"/>
</dbReference>
<evidence type="ECO:0000256" key="4">
    <source>
        <dbReference type="ARBA" id="ARBA00024484"/>
    </source>
</evidence>
<dbReference type="Proteomes" id="UP001161409">
    <property type="component" value="Unassembled WGS sequence"/>
</dbReference>
<evidence type="ECO:0000259" key="5">
    <source>
        <dbReference type="Pfam" id="PF00501"/>
    </source>
</evidence>
<dbReference type="PROSITE" id="PS00455">
    <property type="entry name" value="AMP_BINDING"/>
    <property type="match status" value="1"/>
</dbReference>
<feature type="domain" description="AMP-dependent synthetase/ligase" evidence="5">
    <location>
        <begin position="17"/>
        <end position="435"/>
    </location>
</feature>
<dbReference type="InterPro" id="IPR000873">
    <property type="entry name" value="AMP-dep_synth/lig_dom"/>
</dbReference>
<dbReference type="InterPro" id="IPR042099">
    <property type="entry name" value="ANL_N_sf"/>
</dbReference>
<dbReference type="InterPro" id="IPR045851">
    <property type="entry name" value="AMP-bd_C_sf"/>
</dbReference>
<name>A0ABQ5U2U0_9PROT</name>
<protein>
    <submittedName>
        <fullName evidence="6">Fatty-acid--CoA ligase</fullName>
    </submittedName>
</protein>
<evidence type="ECO:0000256" key="1">
    <source>
        <dbReference type="ARBA" id="ARBA00022598"/>
    </source>
</evidence>
<dbReference type="Pfam" id="PF23562">
    <property type="entry name" value="AMP-binding_C_3"/>
    <property type="match status" value="1"/>
</dbReference>
<dbReference type="Gene3D" id="3.30.300.30">
    <property type="match status" value="1"/>
</dbReference>
<accession>A0ABQ5U2U0</accession>
<dbReference type="Pfam" id="PF00501">
    <property type="entry name" value="AMP-binding"/>
    <property type="match status" value="1"/>
</dbReference>
<proteinExistence type="predicted"/>
<keyword evidence="7" id="KW-1185">Reference proteome</keyword>
<dbReference type="RefSeq" id="WP_169560908.1">
    <property type="nucleotide sequence ID" value="NZ_BSNF01000006.1"/>
</dbReference>
<reference evidence="6" key="1">
    <citation type="journal article" date="2014" name="Int. J. Syst. Evol. Microbiol.">
        <title>Complete genome of a new Firmicutes species belonging to the dominant human colonic microbiota ('Ruminococcus bicirculans') reveals two chromosomes and a selective capacity to utilize plant glucans.</title>
        <authorList>
            <consortium name="NISC Comparative Sequencing Program"/>
            <person name="Wegmann U."/>
            <person name="Louis P."/>
            <person name="Goesmann A."/>
            <person name="Henrissat B."/>
            <person name="Duncan S.H."/>
            <person name="Flint H.J."/>
        </authorList>
    </citation>
    <scope>NUCLEOTIDE SEQUENCE</scope>
    <source>
        <strain evidence="6">NBRC 103408</strain>
    </source>
</reference>
<gene>
    <name evidence="6" type="ORF">GCM10007924_16180</name>
</gene>
<organism evidence="6 7">
    <name type="scientific">Sneathiella chinensis</name>
    <dbReference type="NCBI Taxonomy" id="349750"/>
    <lineage>
        <taxon>Bacteria</taxon>
        <taxon>Pseudomonadati</taxon>
        <taxon>Pseudomonadota</taxon>
        <taxon>Alphaproteobacteria</taxon>
        <taxon>Sneathiellales</taxon>
        <taxon>Sneathiellaceae</taxon>
        <taxon>Sneathiella</taxon>
    </lineage>
</organism>
<keyword evidence="1 6" id="KW-0436">Ligase</keyword>
<keyword evidence="2" id="KW-0276">Fatty acid metabolism</keyword>
<comment type="catalytic activity">
    <reaction evidence="4">
        <text>a long-chain fatty acid + ATP + CoA = a long-chain fatty acyl-CoA + AMP + diphosphate</text>
        <dbReference type="Rhea" id="RHEA:15421"/>
        <dbReference type="ChEBI" id="CHEBI:30616"/>
        <dbReference type="ChEBI" id="CHEBI:33019"/>
        <dbReference type="ChEBI" id="CHEBI:57287"/>
        <dbReference type="ChEBI" id="CHEBI:57560"/>
        <dbReference type="ChEBI" id="CHEBI:83139"/>
        <dbReference type="ChEBI" id="CHEBI:456215"/>
        <dbReference type="EC" id="6.2.1.3"/>
    </reaction>
    <physiologicalReaction direction="left-to-right" evidence="4">
        <dbReference type="Rhea" id="RHEA:15422"/>
    </physiologicalReaction>
</comment>
<dbReference type="InterPro" id="IPR020845">
    <property type="entry name" value="AMP-binding_CS"/>
</dbReference>
<evidence type="ECO:0000313" key="6">
    <source>
        <dbReference type="EMBL" id="GLQ06397.1"/>
    </source>
</evidence>
<keyword evidence="3" id="KW-0443">Lipid metabolism</keyword>
<comment type="caution">
    <text evidence="6">The sequence shown here is derived from an EMBL/GenBank/DDBJ whole genome shotgun (WGS) entry which is preliminary data.</text>
</comment>
<dbReference type="EMBL" id="BSNF01000006">
    <property type="protein sequence ID" value="GLQ06397.1"/>
    <property type="molecule type" value="Genomic_DNA"/>
</dbReference>
<evidence type="ECO:0000256" key="2">
    <source>
        <dbReference type="ARBA" id="ARBA00022832"/>
    </source>
</evidence>